<comment type="caution">
    <text evidence="1">The sequence shown here is derived from an EMBL/GenBank/DDBJ whole genome shotgun (WGS) entry which is preliminary data.</text>
</comment>
<dbReference type="Proteomes" id="UP000310158">
    <property type="component" value="Unassembled WGS sequence"/>
</dbReference>
<reference evidence="1 2" key="1">
    <citation type="submission" date="2019-02" db="EMBL/GenBank/DDBJ databases">
        <title>Genome sequencing of the rare red list fungi Bondarzewia mesenterica.</title>
        <authorList>
            <person name="Buettner E."/>
            <person name="Kellner H."/>
        </authorList>
    </citation>
    <scope>NUCLEOTIDE SEQUENCE [LARGE SCALE GENOMIC DNA]</scope>
    <source>
        <strain evidence="1 2">DSM 108281</strain>
    </source>
</reference>
<keyword evidence="2" id="KW-1185">Reference proteome</keyword>
<dbReference type="AlphaFoldDB" id="A0A4S4M3R3"/>
<dbReference type="EMBL" id="SGPL01000061">
    <property type="protein sequence ID" value="THH18881.1"/>
    <property type="molecule type" value="Genomic_DNA"/>
</dbReference>
<organism evidence="1 2">
    <name type="scientific">Bondarzewia mesenterica</name>
    <dbReference type="NCBI Taxonomy" id="1095465"/>
    <lineage>
        <taxon>Eukaryota</taxon>
        <taxon>Fungi</taxon>
        <taxon>Dikarya</taxon>
        <taxon>Basidiomycota</taxon>
        <taxon>Agaricomycotina</taxon>
        <taxon>Agaricomycetes</taxon>
        <taxon>Russulales</taxon>
        <taxon>Bondarzewiaceae</taxon>
        <taxon>Bondarzewia</taxon>
    </lineage>
</organism>
<sequence>MNFDVKKNDLFILPLARIQTDNQVAGQFLKQIDVRTDVGAISLANGRDADAIGVRQRAGFADLDREELYCVEGDEASVKDMVQQRFE</sequence>
<evidence type="ECO:0000313" key="2">
    <source>
        <dbReference type="Proteomes" id="UP000310158"/>
    </source>
</evidence>
<evidence type="ECO:0000313" key="1">
    <source>
        <dbReference type="EMBL" id="THH18881.1"/>
    </source>
</evidence>
<protein>
    <submittedName>
        <fullName evidence="1">Uncharacterized protein</fullName>
    </submittedName>
</protein>
<accession>A0A4S4M3R3</accession>
<name>A0A4S4M3R3_9AGAM</name>
<gene>
    <name evidence="1" type="ORF">EW146_g2176</name>
</gene>
<proteinExistence type="predicted"/>